<dbReference type="RefSeq" id="WP_035887121.1">
    <property type="nucleotide sequence ID" value="NZ_JNCF01000004.1"/>
</dbReference>
<sequence length="187" mass="20563">MIIEKLLGNQSVIIALDIDNFLFDRLDHISDSGFDLVEINSTDANLLAKIKDQYPTLKIGASGIIDTQQLEQCYQAGVLFASSPGFLPPVAQTASVYSMCYFPGVATLSEAMAAIHLGFQQVRPCPANQVFCNMLNKYLPKLSLFPTEIEWNEAEHYLNIPTVAAVVIHNPDKKQLNALANLAHSII</sequence>
<evidence type="ECO:0000313" key="7">
    <source>
        <dbReference type="Proteomes" id="UP000054422"/>
    </source>
</evidence>
<evidence type="ECO:0000256" key="2">
    <source>
        <dbReference type="ARBA" id="ARBA00006906"/>
    </source>
</evidence>
<dbReference type="SUPFAM" id="SSF51569">
    <property type="entry name" value="Aldolase"/>
    <property type="match status" value="1"/>
</dbReference>
<comment type="pathway">
    <text evidence="1">Carbohydrate acid metabolism.</text>
</comment>
<keyword evidence="4" id="KW-0456">Lyase</keyword>
<evidence type="ECO:0000313" key="6">
    <source>
        <dbReference type="EMBL" id="KGP64175.1"/>
    </source>
</evidence>
<dbReference type="InterPro" id="IPR013785">
    <property type="entry name" value="Aldolase_TIM"/>
</dbReference>
<dbReference type="InterPro" id="IPR000887">
    <property type="entry name" value="Aldlse_KDPG_KHG"/>
</dbReference>
<dbReference type="GO" id="GO:0016829">
    <property type="term" value="F:lyase activity"/>
    <property type="evidence" value="ECO:0007669"/>
    <property type="project" value="UniProtKB-KW"/>
</dbReference>
<comment type="subunit">
    <text evidence="3">Homotrimer.</text>
</comment>
<comment type="caution">
    <text evidence="6">The sequence shown here is derived from an EMBL/GenBank/DDBJ whole genome shotgun (WGS) entry which is preliminary data.</text>
</comment>
<dbReference type="STRING" id="1498499.EP47_10235"/>
<dbReference type="Pfam" id="PF01081">
    <property type="entry name" value="Aldolase"/>
    <property type="match status" value="1"/>
</dbReference>
<keyword evidence="7" id="KW-1185">Reference proteome</keyword>
<dbReference type="Proteomes" id="UP000054422">
    <property type="component" value="Unassembled WGS sequence"/>
</dbReference>
<proteinExistence type="inferred from homology"/>
<comment type="similarity">
    <text evidence="2">Belongs to the KHG/KDPG aldolase family.</text>
</comment>
<reference evidence="6 7" key="1">
    <citation type="submission" date="2014-05" db="EMBL/GenBank/DDBJ databases">
        <authorList>
            <person name="Rizzardi K."/>
            <person name="Winiecka-Krusnell J."/>
            <person name="Ramliden M."/>
            <person name="Alm E."/>
            <person name="Andersson S."/>
            <person name="Byfors S."/>
        </authorList>
    </citation>
    <scope>NUCLEOTIDE SEQUENCE [LARGE SCALE GENOMIC DNA]</scope>
    <source>
        <strain evidence="6 7">LEGN</strain>
    </source>
</reference>
<name>A0A0A2SSR5_9GAMM</name>
<dbReference type="PANTHER" id="PTHR30246:SF1">
    <property type="entry name" value="2-DEHYDRO-3-DEOXY-6-PHOSPHOGALACTONATE ALDOLASE-RELATED"/>
    <property type="match status" value="1"/>
</dbReference>
<dbReference type="EMBL" id="JNCF01000004">
    <property type="protein sequence ID" value="KGP64175.1"/>
    <property type="molecule type" value="Genomic_DNA"/>
</dbReference>
<evidence type="ECO:0000256" key="5">
    <source>
        <dbReference type="ARBA" id="ARBA00023277"/>
    </source>
</evidence>
<dbReference type="AlphaFoldDB" id="A0A0A2SSR5"/>
<dbReference type="PANTHER" id="PTHR30246">
    <property type="entry name" value="2-KETO-3-DEOXY-6-PHOSPHOGLUCONATE ALDOLASE"/>
    <property type="match status" value="1"/>
</dbReference>
<evidence type="ECO:0000256" key="3">
    <source>
        <dbReference type="ARBA" id="ARBA00011233"/>
    </source>
</evidence>
<keyword evidence="5" id="KW-0119">Carbohydrate metabolism</keyword>
<protein>
    <submittedName>
        <fullName evidence="6">Multidrug DMT transporter permease</fullName>
    </submittedName>
</protein>
<accession>A0A0A2SSR5</accession>
<dbReference type="Gene3D" id="3.20.20.70">
    <property type="entry name" value="Aldolase class I"/>
    <property type="match status" value="1"/>
</dbReference>
<dbReference type="OrthoDB" id="9805177at2"/>
<evidence type="ECO:0000256" key="4">
    <source>
        <dbReference type="ARBA" id="ARBA00023239"/>
    </source>
</evidence>
<evidence type="ECO:0000256" key="1">
    <source>
        <dbReference type="ARBA" id="ARBA00004761"/>
    </source>
</evidence>
<organism evidence="6 7">
    <name type="scientific">Legionella norrlandica</name>
    <dbReference type="NCBI Taxonomy" id="1498499"/>
    <lineage>
        <taxon>Bacteria</taxon>
        <taxon>Pseudomonadati</taxon>
        <taxon>Pseudomonadota</taxon>
        <taxon>Gammaproteobacteria</taxon>
        <taxon>Legionellales</taxon>
        <taxon>Legionellaceae</taxon>
        <taxon>Legionella</taxon>
    </lineage>
</organism>
<gene>
    <name evidence="6" type="ORF">EP47_10235</name>
</gene>